<evidence type="ECO:0000313" key="2">
    <source>
        <dbReference type="Proteomes" id="UP001601627"/>
    </source>
</evidence>
<sequence>MAQRPLDGIEAVTDTQFKCEEKQLGPVLHGMDTDFDRTEISGPIG</sequence>
<dbReference type="RefSeq" id="WP_388239984.1">
    <property type="nucleotide sequence ID" value="NZ_JBHVZQ010000044.1"/>
</dbReference>
<evidence type="ECO:0000313" key="1">
    <source>
        <dbReference type="EMBL" id="MFF1277885.1"/>
    </source>
</evidence>
<protein>
    <submittedName>
        <fullName evidence="1">Uncharacterized protein</fullName>
    </submittedName>
</protein>
<organism evidence="1 2">
    <name type="scientific">Streptomyces marokkonensis</name>
    <dbReference type="NCBI Taxonomy" id="324855"/>
    <lineage>
        <taxon>Bacteria</taxon>
        <taxon>Bacillati</taxon>
        <taxon>Actinomycetota</taxon>
        <taxon>Actinomycetes</taxon>
        <taxon>Kitasatosporales</taxon>
        <taxon>Streptomycetaceae</taxon>
        <taxon>Streptomyces</taxon>
    </lineage>
</organism>
<name>A0ABW6QF87_9ACTN</name>
<gene>
    <name evidence="1" type="ORF">ACFVZC_31550</name>
</gene>
<accession>A0ABW6QF87</accession>
<comment type="caution">
    <text evidence="1">The sequence shown here is derived from an EMBL/GenBank/DDBJ whole genome shotgun (WGS) entry which is preliminary data.</text>
</comment>
<proteinExistence type="predicted"/>
<dbReference type="EMBL" id="JBHVZQ010000044">
    <property type="protein sequence ID" value="MFF1277885.1"/>
    <property type="molecule type" value="Genomic_DNA"/>
</dbReference>
<dbReference type="Proteomes" id="UP001601627">
    <property type="component" value="Unassembled WGS sequence"/>
</dbReference>
<reference evidence="1 2" key="1">
    <citation type="submission" date="2024-09" db="EMBL/GenBank/DDBJ databases">
        <title>The Natural Products Discovery Center: Release of the First 8490 Sequenced Strains for Exploring Actinobacteria Biosynthetic Diversity.</title>
        <authorList>
            <person name="Kalkreuter E."/>
            <person name="Kautsar S.A."/>
            <person name="Yang D."/>
            <person name="Bader C.D."/>
            <person name="Teijaro C.N."/>
            <person name="Fluegel L."/>
            <person name="Davis C.M."/>
            <person name="Simpson J.R."/>
            <person name="Lauterbach L."/>
            <person name="Steele A.D."/>
            <person name="Gui C."/>
            <person name="Meng S."/>
            <person name="Li G."/>
            <person name="Viehrig K."/>
            <person name="Ye F."/>
            <person name="Su P."/>
            <person name="Kiefer A.F."/>
            <person name="Nichols A."/>
            <person name="Cepeda A.J."/>
            <person name="Yan W."/>
            <person name="Fan B."/>
            <person name="Jiang Y."/>
            <person name="Adhikari A."/>
            <person name="Zheng C.-J."/>
            <person name="Schuster L."/>
            <person name="Cowan T.M."/>
            <person name="Smanski M.J."/>
            <person name="Chevrette M.G."/>
            <person name="De Carvalho L.P.S."/>
            <person name="Shen B."/>
        </authorList>
    </citation>
    <scope>NUCLEOTIDE SEQUENCE [LARGE SCALE GENOMIC DNA]</scope>
    <source>
        <strain evidence="1 2">NPDC058328</strain>
    </source>
</reference>
<keyword evidence="2" id="KW-1185">Reference proteome</keyword>